<dbReference type="AlphaFoldDB" id="A0A9N9NHG0"/>
<comment type="caution">
    <text evidence="1">The sequence shown here is derived from an EMBL/GenBank/DDBJ whole genome shotgun (WGS) entry which is preliminary data.</text>
</comment>
<reference evidence="1" key="1">
    <citation type="submission" date="2021-06" db="EMBL/GenBank/DDBJ databases">
        <authorList>
            <person name="Kallberg Y."/>
            <person name="Tangrot J."/>
            <person name="Rosling A."/>
        </authorList>
    </citation>
    <scope>NUCLEOTIDE SEQUENCE</scope>
    <source>
        <strain evidence="1">MA453B</strain>
    </source>
</reference>
<dbReference type="Proteomes" id="UP000789405">
    <property type="component" value="Unassembled WGS sequence"/>
</dbReference>
<evidence type="ECO:0000313" key="2">
    <source>
        <dbReference type="Proteomes" id="UP000789405"/>
    </source>
</evidence>
<protein>
    <submittedName>
        <fullName evidence="1">26447_t:CDS:1</fullName>
    </submittedName>
</protein>
<sequence length="128" mass="15068">KSFKEILVSSIINEKKIITEQTKRLGKLKCHTEVQVKLTEKKAKLLEEGIVEKYDRPGRPLAAMIYSDFWDKIHDCIEFGSAHSKRRKVVIKVHTIKHLRQALKEKYNIYLSRQCISIYLEPRHPHTT</sequence>
<feature type="non-terminal residue" evidence="1">
    <location>
        <position position="1"/>
    </location>
</feature>
<name>A0A9N9NHG0_9GLOM</name>
<evidence type="ECO:0000313" key="1">
    <source>
        <dbReference type="EMBL" id="CAG8732587.1"/>
    </source>
</evidence>
<dbReference type="EMBL" id="CAJVPY010012198">
    <property type="protein sequence ID" value="CAG8732587.1"/>
    <property type="molecule type" value="Genomic_DNA"/>
</dbReference>
<organism evidence="1 2">
    <name type="scientific">Dentiscutata erythropus</name>
    <dbReference type="NCBI Taxonomy" id="1348616"/>
    <lineage>
        <taxon>Eukaryota</taxon>
        <taxon>Fungi</taxon>
        <taxon>Fungi incertae sedis</taxon>
        <taxon>Mucoromycota</taxon>
        <taxon>Glomeromycotina</taxon>
        <taxon>Glomeromycetes</taxon>
        <taxon>Diversisporales</taxon>
        <taxon>Gigasporaceae</taxon>
        <taxon>Dentiscutata</taxon>
    </lineage>
</organism>
<dbReference type="OrthoDB" id="10585226at2759"/>
<accession>A0A9N9NHG0</accession>
<keyword evidence="2" id="KW-1185">Reference proteome</keyword>
<gene>
    <name evidence="1" type="ORF">DERYTH_LOCUS15256</name>
</gene>
<proteinExistence type="predicted"/>